<organism evidence="1 2">
    <name type="scientific">Hevea brasiliensis</name>
    <name type="common">Para rubber tree</name>
    <name type="synonym">Siphonia brasiliensis</name>
    <dbReference type="NCBI Taxonomy" id="3981"/>
    <lineage>
        <taxon>Eukaryota</taxon>
        <taxon>Viridiplantae</taxon>
        <taxon>Streptophyta</taxon>
        <taxon>Embryophyta</taxon>
        <taxon>Tracheophyta</taxon>
        <taxon>Spermatophyta</taxon>
        <taxon>Magnoliopsida</taxon>
        <taxon>eudicotyledons</taxon>
        <taxon>Gunneridae</taxon>
        <taxon>Pentapetalae</taxon>
        <taxon>rosids</taxon>
        <taxon>fabids</taxon>
        <taxon>Malpighiales</taxon>
        <taxon>Euphorbiaceae</taxon>
        <taxon>Crotonoideae</taxon>
        <taxon>Micrandreae</taxon>
        <taxon>Hevea</taxon>
    </lineage>
</organism>
<keyword evidence="2" id="KW-1185">Reference proteome</keyword>
<sequence length="151" mass="17212">MEILFLGLYRGRGGSKQMRACLELQDLAHKLGPLRLALYLHLWDLREEVLGGLFRLARGGSKQTGACMKAPNSRTTSPHHLHRYPRLSTLQVVILLPNLANKRGPHRLALQLYPWKEVSRGLDRLAREGSKQMGACMEDIFRHQQLIVLKL</sequence>
<name>A0ABQ9L2P4_HEVBR</name>
<comment type="caution">
    <text evidence="1">The sequence shown here is derived from an EMBL/GenBank/DDBJ whole genome shotgun (WGS) entry which is preliminary data.</text>
</comment>
<gene>
    <name evidence="1" type="ORF">P3X46_024502</name>
</gene>
<evidence type="ECO:0000313" key="2">
    <source>
        <dbReference type="Proteomes" id="UP001174677"/>
    </source>
</evidence>
<proteinExistence type="predicted"/>
<reference evidence="1" key="1">
    <citation type="journal article" date="2023" name="Plant Biotechnol. J.">
        <title>Chromosome-level wild Hevea brasiliensis genome provides new tools for genomic-assisted breeding and valuable loci to elevate rubber yield.</title>
        <authorList>
            <person name="Cheng H."/>
            <person name="Song X."/>
            <person name="Hu Y."/>
            <person name="Wu T."/>
            <person name="Yang Q."/>
            <person name="An Z."/>
            <person name="Feng S."/>
            <person name="Deng Z."/>
            <person name="Wu W."/>
            <person name="Zeng X."/>
            <person name="Tu M."/>
            <person name="Wang X."/>
            <person name="Huang H."/>
        </authorList>
    </citation>
    <scope>NUCLEOTIDE SEQUENCE</scope>
    <source>
        <strain evidence="1">MT/VB/25A 57/8</strain>
    </source>
</reference>
<evidence type="ECO:0000313" key="1">
    <source>
        <dbReference type="EMBL" id="KAJ9158962.1"/>
    </source>
</evidence>
<dbReference type="EMBL" id="JARPOI010000014">
    <property type="protein sequence ID" value="KAJ9158962.1"/>
    <property type="molecule type" value="Genomic_DNA"/>
</dbReference>
<protein>
    <submittedName>
        <fullName evidence="1">Uncharacterized protein</fullName>
    </submittedName>
</protein>
<dbReference type="Proteomes" id="UP001174677">
    <property type="component" value="Chromosome 14"/>
</dbReference>
<accession>A0ABQ9L2P4</accession>